<dbReference type="SUPFAM" id="SSF53335">
    <property type="entry name" value="S-adenosyl-L-methionine-dependent methyltransferases"/>
    <property type="match status" value="1"/>
</dbReference>
<dbReference type="Pfam" id="PF08241">
    <property type="entry name" value="Methyltransf_11"/>
    <property type="match status" value="1"/>
</dbReference>
<dbReference type="InterPro" id="IPR029063">
    <property type="entry name" value="SAM-dependent_MTases_sf"/>
</dbReference>
<accession>A0A0F9FGQ5</accession>
<evidence type="ECO:0000313" key="2">
    <source>
        <dbReference type="EMBL" id="KKL85453.1"/>
    </source>
</evidence>
<dbReference type="Gene3D" id="3.40.50.150">
    <property type="entry name" value="Vaccinia Virus protein VP39"/>
    <property type="match status" value="1"/>
</dbReference>
<dbReference type="AlphaFoldDB" id="A0A0F9FGQ5"/>
<dbReference type="GO" id="GO:0008757">
    <property type="term" value="F:S-adenosylmethionine-dependent methyltransferase activity"/>
    <property type="evidence" value="ECO:0007669"/>
    <property type="project" value="InterPro"/>
</dbReference>
<organism evidence="2">
    <name type="scientific">marine sediment metagenome</name>
    <dbReference type="NCBI Taxonomy" id="412755"/>
    <lineage>
        <taxon>unclassified sequences</taxon>
        <taxon>metagenomes</taxon>
        <taxon>ecological metagenomes</taxon>
    </lineage>
</organism>
<proteinExistence type="predicted"/>
<dbReference type="InterPro" id="IPR013216">
    <property type="entry name" value="Methyltransf_11"/>
</dbReference>
<name>A0A0F9FGQ5_9ZZZZ</name>
<sequence length="218" mass="25481">MKINLGCGTDIKEGYLNLDIEPFEVVRKKASELQGRELSNLGYQQLDLDVYPYPFEDNSIDEILAFGVIEHIKDYRRCIEELKRILKVDGVIHIKVPHFTCAGSNSEFHKTRFWYHSFTANRLRKSQRTSGEASGLYDDFEQIGKKKINFVKGFLFWNYLIEPLINLHPFVSVLYEHTFICYLFPASEIEVELKKLHEENIKNDKYDADAHANCYPGY</sequence>
<reference evidence="2" key="1">
    <citation type="journal article" date="2015" name="Nature">
        <title>Complex archaea that bridge the gap between prokaryotes and eukaryotes.</title>
        <authorList>
            <person name="Spang A."/>
            <person name="Saw J.H."/>
            <person name="Jorgensen S.L."/>
            <person name="Zaremba-Niedzwiedzka K."/>
            <person name="Martijn J."/>
            <person name="Lind A.E."/>
            <person name="van Eijk R."/>
            <person name="Schleper C."/>
            <person name="Guy L."/>
            <person name="Ettema T.J."/>
        </authorList>
    </citation>
    <scope>NUCLEOTIDE SEQUENCE</scope>
</reference>
<comment type="caution">
    <text evidence="2">The sequence shown here is derived from an EMBL/GenBank/DDBJ whole genome shotgun (WGS) entry which is preliminary data.</text>
</comment>
<dbReference type="EMBL" id="LAZR01021401">
    <property type="protein sequence ID" value="KKL85453.1"/>
    <property type="molecule type" value="Genomic_DNA"/>
</dbReference>
<gene>
    <name evidence="2" type="ORF">LCGC14_1954580</name>
</gene>
<evidence type="ECO:0000259" key="1">
    <source>
        <dbReference type="Pfam" id="PF08241"/>
    </source>
</evidence>
<feature type="domain" description="Methyltransferase type 11" evidence="1">
    <location>
        <begin position="6"/>
        <end position="93"/>
    </location>
</feature>
<protein>
    <recommendedName>
        <fullName evidence="1">Methyltransferase type 11 domain-containing protein</fullName>
    </recommendedName>
</protein>